<dbReference type="EMBL" id="KP057620">
    <property type="protein sequence ID" value="AIY32177.1"/>
    <property type="molecule type" value="Genomic_DNA"/>
</dbReference>
<keyword evidence="1" id="KW-0378">Hydrolase</keyword>
<keyword evidence="1" id="KW-0645">Protease</keyword>
<evidence type="ECO:0000313" key="2">
    <source>
        <dbReference type="Proteomes" id="UP000030728"/>
    </source>
</evidence>
<dbReference type="GO" id="GO:0008233">
    <property type="term" value="F:peptidase activity"/>
    <property type="evidence" value="ECO:0007669"/>
    <property type="project" value="UniProtKB-KW"/>
</dbReference>
<accession>A0A0A1EL83</accession>
<dbReference type="InterPro" id="IPR057369">
    <property type="entry name" value="VG15"/>
</dbReference>
<gene>
    <name evidence="1" type="ORF">PBI_HAMSLICE_12</name>
</gene>
<name>A0A0A1EL83_9CAUD</name>
<evidence type="ECO:0000313" key="1">
    <source>
        <dbReference type="EMBL" id="AIY32177.1"/>
    </source>
</evidence>
<reference evidence="1 2" key="1">
    <citation type="submission" date="2014-10" db="EMBL/GenBank/DDBJ databases">
        <authorList>
            <person name="Barber J.R."/>
            <person name="Boucher C.J."/>
            <person name="Butela K.A."/>
            <person name="Escareno D."/>
            <person name="Ferguson C.L."/>
            <person name="Helster A.R."/>
            <person name="Houser L.C."/>
            <person name="Mangery P."/>
            <person name="Pikula S.M."/>
            <person name="Robinson T.S."/>
            <person name="Sokol S.L."/>
            <person name="Sticha J."/>
            <person name="Suresh M.H."/>
            <person name="Anders K.R."/>
            <person name="Braun M.A."/>
            <person name="Delesalle V.A."/>
            <person name="Hughes L.E."/>
            <person name="Ware V.C."/>
            <person name="Bradley K.W."/>
            <person name="Barker L.P."/>
            <person name="Asai D.J."/>
            <person name="Bowman C.A."/>
            <person name="Russell D.A."/>
            <person name="Pope W.H."/>
            <person name="Jacobs-Sera D."/>
            <person name="Hendrix R.W."/>
            <person name="Hatfull G.F."/>
        </authorList>
    </citation>
    <scope>NUCLEOTIDE SEQUENCE [LARGE SCALE GENOMIC DNA]</scope>
</reference>
<dbReference type="Proteomes" id="UP000030728">
    <property type="component" value="Segment"/>
</dbReference>
<protein>
    <submittedName>
        <fullName evidence="1">Capsid maturation protease</fullName>
    </submittedName>
</protein>
<sequence>MNAEEYAARQAVVSAAVANYILQIGKLFLGPRLSVQDWIGFLQALYPEVYRHRLEAAELARQFHDSERRRHGKAFQPRFLVEYDFKEFVKDMEPTRDRMSRELAPQSALGDVALRAVRSVENAGRKQIIRAVEDDSETGTVKGWARVATGRETCAWCLMLISRGPVYSSAESAGLDLDDQSAADVFRASGGDLNKLAAYVDENELMKEWHTGCDCKVVPVYDRANWPGRDAYKRAEQFWIEATKEARRLIDSGKSKSDNLNREAQNALRRRLERGDLSMTRFALAA</sequence>
<proteinExistence type="predicted"/>
<dbReference type="Pfam" id="PF25310">
    <property type="entry name" value="VG15"/>
    <property type="match status" value="1"/>
</dbReference>
<organism evidence="1 2">
    <name type="scientific">Mycobacterium phage HamSlice</name>
    <dbReference type="NCBI Taxonomy" id="1567483"/>
    <lineage>
        <taxon>Viruses</taxon>
        <taxon>Duplodnaviria</taxon>
        <taxon>Heunggongvirae</taxon>
        <taxon>Uroviricota</taxon>
        <taxon>Caudoviricetes</taxon>
        <taxon>Backyardiganvirus</taxon>
        <taxon>Backyardiganvirus peaches</taxon>
    </lineage>
</organism>
<dbReference type="GO" id="GO:0006508">
    <property type="term" value="P:proteolysis"/>
    <property type="evidence" value="ECO:0007669"/>
    <property type="project" value="UniProtKB-KW"/>
</dbReference>